<keyword evidence="3" id="KW-1185">Reference proteome</keyword>
<accession>A0A0C4EGJ4</accession>
<dbReference type="Proteomes" id="UP000011715">
    <property type="component" value="Unassembled WGS sequence"/>
</dbReference>
<reference evidence="3" key="2">
    <citation type="submission" date="2010-05" db="EMBL/GenBank/DDBJ databases">
        <title>The genome sequence of Magnaporthe poae strain ATCC 64411.</title>
        <authorList>
            <person name="Ma L.-J."/>
            <person name="Dead R."/>
            <person name="Young S."/>
            <person name="Zeng Q."/>
            <person name="Koehrsen M."/>
            <person name="Alvarado L."/>
            <person name="Berlin A."/>
            <person name="Chapman S.B."/>
            <person name="Chen Z."/>
            <person name="Freedman E."/>
            <person name="Gellesch M."/>
            <person name="Goldberg J."/>
            <person name="Griggs A."/>
            <person name="Gujja S."/>
            <person name="Heilman E.R."/>
            <person name="Heiman D."/>
            <person name="Hepburn T."/>
            <person name="Howarth C."/>
            <person name="Jen D."/>
            <person name="Larson L."/>
            <person name="Mehta T."/>
            <person name="Neiman D."/>
            <person name="Pearson M."/>
            <person name="Roberts A."/>
            <person name="Saif S."/>
            <person name="Shea T."/>
            <person name="Shenoy N."/>
            <person name="Sisk P."/>
            <person name="Stolte C."/>
            <person name="Sykes S."/>
            <person name="Walk T."/>
            <person name="White J."/>
            <person name="Yandava C."/>
            <person name="Haas B."/>
            <person name="Nusbaum C."/>
            <person name="Birren B."/>
        </authorList>
    </citation>
    <scope>NUCLEOTIDE SEQUENCE [LARGE SCALE GENOMIC DNA]</scope>
    <source>
        <strain evidence="3">ATCC 64411 / 73-15</strain>
    </source>
</reference>
<sequence length="163" mass="17862">MPASTRNGHEAVKKPVTERTKDGLFGLGGCPRVADGETFEGFELVVRQRKASLFFFRETVNEIIDDPVIASPGLSERLVDELQLARLAQEVARHYGWRSLRLGWSVFGFTFSNTNTSPFHKWPAPPMRTPALLAPLGGCNPARVEITIRESLSPPSTSGGAVN</sequence>
<evidence type="ECO:0000313" key="2">
    <source>
        <dbReference type="EnsemblFungi" id="MAPG_11947T0"/>
    </source>
</evidence>
<protein>
    <submittedName>
        <fullName evidence="1 2">Uncharacterized protein</fullName>
    </submittedName>
</protein>
<dbReference type="EMBL" id="GL877054">
    <property type="protein sequence ID" value="KLU93008.1"/>
    <property type="molecule type" value="Genomic_DNA"/>
</dbReference>
<proteinExistence type="predicted"/>
<dbReference type="VEuPathDB" id="FungiDB:MAPG_11947"/>
<dbReference type="EnsemblFungi" id="MAPG_11947T0">
    <property type="protein sequence ID" value="MAPG_11947T0"/>
    <property type="gene ID" value="MAPG_11947"/>
</dbReference>
<evidence type="ECO:0000313" key="3">
    <source>
        <dbReference type="Proteomes" id="UP000011715"/>
    </source>
</evidence>
<reference evidence="2" key="4">
    <citation type="journal article" date="2015" name="G3 (Bethesda)">
        <title>Genome sequences of three phytopathogenic species of the Magnaporthaceae family of fungi.</title>
        <authorList>
            <person name="Okagaki L.H."/>
            <person name="Nunes C.C."/>
            <person name="Sailsbery J."/>
            <person name="Clay B."/>
            <person name="Brown D."/>
            <person name="John T."/>
            <person name="Oh Y."/>
            <person name="Young N."/>
            <person name="Fitzgerald M."/>
            <person name="Haas B.J."/>
            <person name="Zeng Q."/>
            <person name="Young S."/>
            <person name="Adiconis X."/>
            <person name="Fan L."/>
            <person name="Levin J.Z."/>
            <person name="Mitchell T.K."/>
            <person name="Okubara P.A."/>
            <person name="Farman M.L."/>
            <person name="Kohn L.M."/>
            <person name="Birren B."/>
            <person name="Ma L.-J."/>
            <person name="Dean R.A."/>
        </authorList>
    </citation>
    <scope>NUCLEOTIDE SEQUENCE</scope>
    <source>
        <strain evidence="2">ATCC 64411 / 73-15</strain>
    </source>
</reference>
<reference evidence="2" key="5">
    <citation type="submission" date="2015-06" db="UniProtKB">
        <authorList>
            <consortium name="EnsemblFungi"/>
        </authorList>
    </citation>
    <scope>IDENTIFICATION</scope>
    <source>
        <strain evidence="2">ATCC 64411</strain>
    </source>
</reference>
<name>A0A0C4EGJ4_MAGP6</name>
<dbReference type="AlphaFoldDB" id="A0A0C4EGJ4"/>
<reference evidence="1" key="3">
    <citation type="submission" date="2011-03" db="EMBL/GenBank/DDBJ databases">
        <title>Annotation of Magnaporthe poae ATCC 64411.</title>
        <authorList>
            <person name="Ma L.-J."/>
            <person name="Dead R."/>
            <person name="Young S.K."/>
            <person name="Zeng Q."/>
            <person name="Gargeya S."/>
            <person name="Fitzgerald M."/>
            <person name="Haas B."/>
            <person name="Abouelleil A."/>
            <person name="Alvarado L."/>
            <person name="Arachchi H.M."/>
            <person name="Berlin A."/>
            <person name="Brown A."/>
            <person name="Chapman S.B."/>
            <person name="Chen Z."/>
            <person name="Dunbar C."/>
            <person name="Freedman E."/>
            <person name="Gearin G."/>
            <person name="Gellesch M."/>
            <person name="Goldberg J."/>
            <person name="Griggs A."/>
            <person name="Gujja S."/>
            <person name="Heiman D."/>
            <person name="Howarth C."/>
            <person name="Larson L."/>
            <person name="Lui A."/>
            <person name="MacDonald P.J.P."/>
            <person name="Mehta T."/>
            <person name="Montmayeur A."/>
            <person name="Murphy C."/>
            <person name="Neiman D."/>
            <person name="Pearson M."/>
            <person name="Priest M."/>
            <person name="Roberts A."/>
            <person name="Saif S."/>
            <person name="Shea T."/>
            <person name="Shenoy N."/>
            <person name="Sisk P."/>
            <person name="Stolte C."/>
            <person name="Sykes S."/>
            <person name="Yandava C."/>
            <person name="Wortman J."/>
            <person name="Nusbaum C."/>
            <person name="Birren B."/>
        </authorList>
    </citation>
    <scope>NUCLEOTIDE SEQUENCE</scope>
    <source>
        <strain evidence="1">ATCC 64411</strain>
    </source>
</reference>
<gene>
    <name evidence="1" type="ORF">MAPG_11947</name>
</gene>
<dbReference type="EMBL" id="ADBL01002987">
    <property type="status" value="NOT_ANNOTATED_CDS"/>
    <property type="molecule type" value="Genomic_DNA"/>
</dbReference>
<reference evidence="1" key="1">
    <citation type="submission" date="2010-05" db="EMBL/GenBank/DDBJ databases">
        <title>The Genome Sequence of Magnaporthe poae strain ATCC 64411.</title>
        <authorList>
            <consortium name="The Broad Institute Genome Sequencing Platform"/>
            <consortium name="Broad Institute Genome Sequencing Center for Infectious Disease"/>
            <person name="Ma L.-J."/>
            <person name="Dead R."/>
            <person name="Young S."/>
            <person name="Zeng Q."/>
            <person name="Koehrsen M."/>
            <person name="Alvarado L."/>
            <person name="Berlin A."/>
            <person name="Chapman S.B."/>
            <person name="Chen Z."/>
            <person name="Freedman E."/>
            <person name="Gellesch M."/>
            <person name="Goldberg J."/>
            <person name="Griggs A."/>
            <person name="Gujja S."/>
            <person name="Heilman E.R."/>
            <person name="Heiman D."/>
            <person name="Hepburn T."/>
            <person name="Howarth C."/>
            <person name="Jen D."/>
            <person name="Larson L."/>
            <person name="Mehta T."/>
            <person name="Neiman D."/>
            <person name="Pearson M."/>
            <person name="Roberts A."/>
            <person name="Saif S."/>
            <person name="Shea T."/>
            <person name="Shenoy N."/>
            <person name="Sisk P."/>
            <person name="Stolte C."/>
            <person name="Sykes S."/>
            <person name="Walk T."/>
            <person name="White J."/>
            <person name="Yandava C."/>
            <person name="Haas B."/>
            <person name="Nusbaum C."/>
            <person name="Birren B."/>
        </authorList>
    </citation>
    <scope>NUCLEOTIDE SEQUENCE</scope>
    <source>
        <strain evidence="1">ATCC 64411</strain>
    </source>
</reference>
<evidence type="ECO:0000313" key="1">
    <source>
        <dbReference type="EMBL" id="KLU93008.1"/>
    </source>
</evidence>
<organism evidence="2 3">
    <name type="scientific">Magnaporthiopsis poae (strain ATCC 64411 / 73-15)</name>
    <name type="common">Kentucky bluegrass fungus</name>
    <name type="synonym">Magnaporthe poae</name>
    <dbReference type="NCBI Taxonomy" id="644358"/>
    <lineage>
        <taxon>Eukaryota</taxon>
        <taxon>Fungi</taxon>
        <taxon>Dikarya</taxon>
        <taxon>Ascomycota</taxon>
        <taxon>Pezizomycotina</taxon>
        <taxon>Sordariomycetes</taxon>
        <taxon>Sordariomycetidae</taxon>
        <taxon>Magnaporthales</taxon>
        <taxon>Magnaporthaceae</taxon>
        <taxon>Magnaporthiopsis</taxon>
    </lineage>
</organism>